<keyword evidence="2" id="KW-1015">Disulfide bond</keyword>
<comment type="caution">
    <text evidence="3">Lacks conserved residue(s) required for the propagation of feature annotation.</text>
</comment>
<proteinExistence type="predicted"/>
<dbReference type="Pfam" id="PF00431">
    <property type="entry name" value="CUB"/>
    <property type="match status" value="3"/>
</dbReference>
<dbReference type="PANTHER" id="PTHR24251">
    <property type="entry name" value="OVOCHYMASE-RELATED"/>
    <property type="match status" value="1"/>
</dbReference>
<dbReference type="CDD" id="cd00041">
    <property type="entry name" value="CUB"/>
    <property type="match status" value="3"/>
</dbReference>
<name>A0A671NLK5_9TELE</name>
<protein>
    <recommendedName>
        <fullName evidence="4">CUB domain-containing protein</fullName>
    </recommendedName>
</protein>
<dbReference type="PROSITE" id="PS01180">
    <property type="entry name" value="CUB"/>
    <property type="match status" value="3"/>
</dbReference>
<evidence type="ECO:0000256" key="3">
    <source>
        <dbReference type="PROSITE-ProRule" id="PRU00059"/>
    </source>
</evidence>
<feature type="domain" description="CUB" evidence="4">
    <location>
        <begin position="222"/>
        <end position="341"/>
    </location>
</feature>
<dbReference type="SMART" id="SM00042">
    <property type="entry name" value="CUB"/>
    <property type="match status" value="3"/>
</dbReference>
<dbReference type="AlphaFoldDB" id="A0A671NLK5"/>
<keyword evidence="6" id="KW-1185">Reference proteome</keyword>
<dbReference type="FunFam" id="2.60.120.290:FF:000018">
    <property type="entry name" value="cubilin"/>
    <property type="match status" value="1"/>
</dbReference>
<evidence type="ECO:0000256" key="2">
    <source>
        <dbReference type="ARBA" id="ARBA00023157"/>
    </source>
</evidence>
<organism evidence="5 6">
    <name type="scientific">Sinocyclocheilus anshuiensis</name>
    <dbReference type="NCBI Taxonomy" id="1608454"/>
    <lineage>
        <taxon>Eukaryota</taxon>
        <taxon>Metazoa</taxon>
        <taxon>Chordata</taxon>
        <taxon>Craniata</taxon>
        <taxon>Vertebrata</taxon>
        <taxon>Euteleostomi</taxon>
        <taxon>Actinopterygii</taxon>
        <taxon>Neopterygii</taxon>
        <taxon>Teleostei</taxon>
        <taxon>Ostariophysi</taxon>
        <taxon>Cypriniformes</taxon>
        <taxon>Cyprinidae</taxon>
        <taxon>Cyprininae</taxon>
        <taxon>Sinocyclocheilus</taxon>
    </lineage>
</organism>
<dbReference type="Ensembl" id="ENSSANT00000049399.1">
    <property type="protein sequence ID" value="ENSSANP00000046421.1"/>
    <property type="gene ID" value="ENSSANG00000023480.1"/>
</dbReference>
<dbReference type="PANTHER" id="PTHR24251:SF30">
    <property type="entry name" value="MEMBRANE FRIZZLED-RELATED PROTEIN"/>
    <property type="match status" value="1"/>
</dbReference>
<keyword evidence="1" id="KW-0677">Repeat</keyword>
<dbReference type="FunFam" id="2.60.120.290:FF:000013">
    <property type="entry name" value="Membrane frizzled-related protein"/>
    <property type="match status" value="1"/>
</dbReference>
<sequence length="361" mass="39956">WRQLPIRLQFNTIQLPVFPGCGGHLYMESGAFNSPNYPDVYPPNVECVWTITSSPGNRLQLSFIMFQLQQSSDCSNDYLEVREGHSTGTLDGRFCGDSLPSNYTSIMGHILWIQFVSDSSVSGAGFRAITGSSGQITSPLYPRTYPNNADYHWTVTVDSDSHIQIQFLDIDIEDLFNCYYDNTNAFLLGEFCGLTLPNPVRSSGSTITLEFKSDTVIGGKACGGFIELNDGDPLGYITSPNYPSNYPQNIDCVWIITVPNGETVQLDFEGDFYIEAHTGCMYDYIEVCDGPTSDATLMGRLCGNTRPSTQHSSGTTMYIRFRTDGSITHIVVSLEAPFIQTQIIQTTLTVNGTWKVPLDTT</sequence>
<evidence type="ECO:0000256" key="1">
    <source>
        <dbReference type="ARBA" id="ARBA00022737"/>
    </source>
</evidence>
<dbReference type="Gene3D" id="2.60.120.290">
    <property type="entry name" value="Spermadhesin, CUB domain"/>
    <property type="match status" value="3"/>
</dbReference>
<dbReference type="Proteomes" id="UP000472260">
    <property type="component" value="Unassembled WGS sequence"/>
</dbReference>
<evidence type="ECO:0000313" key="5">
    <source>
        <dbReference type="Ensembl" id="ENSSANP00000046421.1"/>
    </source>
</evidence>
<feature type="domain" description="CUB" evidence="4">
    <location>
        <begin position="21"/>
        <end position="133"/>
    </location>
</feature>
<feature type="domain" description="CUB" evidence="4">
    <location>
        <begin position="132"/>
        <end position="214"/>
    </location>
</feature>
<reference evidence="5" key="1">
    <citation type="submission" date="2025-08" db="UniProtKB">
        <authorList>
            <consortium name="Ensembl"/>
        </authorList>
    </citation>
    <scope>IDENTIFICATION</scope>
</reference>
<evidence type="ECO:0000259" key="4">
    <source>
        <dbReference type="PROSITE" id="PS01180"/>
    </source>
</evidence>
<accession>A0A671NLK5</accession>
<reference evidence="5" key="2">
    <citation type="submission" date="2025-09" db="UniProtKB">
        <authorList>
            <consortium name="Ensembl"/>
        </authorList>
    </citation>
    <scope>IDENTIFICATION</scope>
</reference>
<dbReference type="SUPFAM" id="SSF49854">
    <property type="entry name" value="Spermadhesin, CUB domain"/>
    <property type="match status" value="3"/>
</dbReference>
<dbReference type="InterPro" id="IPR000859">
    <property type="entry name" value="CUB_dom"/>
</dbReference>
<dbReference type="InterPro" id="IPR035914">
    <property type="entry name" value="Sperma_CUB_dom_sf"/>
</dbReference>
<evidence type="ECO:0000313" key="6">
    <source>
        <dbReference type="Proteomes" id="UP000472260"/>
    </source>
</evidence>